<gene>
    <name evidence="1" type="ORF">PoB_004941800</name>
</gene>
<protein>
    <submittedName>
        <fullName evidence="1">Uncharacterized protein</fullName>
    </submittedName>
</protein>
<reference evidence="1 2" key="1">
    <citation type="journal article" date="2021" name="Elife">
        <title>Chloroplast acquisition without the gene transfer in kleptoplastic sea slugs, Plakobranchus ocellatus.</title>
        <authorList>
            <person name="Maeda T."/>
            <person name="Takahashi S."/>
            <person name="Yoshida T."/>
            <person name="Shimamura S."/>
            <person name="Takaki Y."/>
            <person name="Nagai Y."/>
            <person name="Toyoda A."/>
            <person name="Suzuki Y."/>
            <person name="Arimoto A."/>
            <person name="Ishii H."/>
            <person name="Satoh N."/>
            <person name="Nishiyama T."/>
            <person name="Hasebe M."/>
            <person name="Maruyama T."/>
            <person name="Minagawa J."/>
            <person name="Obokata J."/>
            <person name="Shigenobu S."/>
        </authorList>
    </citation>
    <scope>NUCLEOTIDE SEQUENCE [LARGE SCALE GENOMIC DNA]</scope>
</reference>
<dbReference type="AlphaFoldDB" id="A0AAV4BTI6"/>
<feature type="non-terminal residue" evidence="1">
    <location>
        <position position="1"/>
    </location>
</feature>
<proteinExistence type="predicted"/>
<name>A0AAV4BTI6_9GAST</name>
<comment type="caution">
    <text evidence="1">The sequence shown here is derived from an EMBL/GenBank/DDBJ whole genome shotgun (WGS) entry which is preliminary data.</text>
</comment>
<dbReference type="Proteomes" id="UP000735302">
    <property type="component" value="Unassembled WGS sequence"/>
</dbReference>
<keyword evidence="2" id="KW-1185">Reference proteome</keyword>
<evidence type="ECO:0000313" key="2">
    <source>
        <dbReference type="Proteomes" id="UP000735302"/>
    </source>
</evidence>
<sequence>IITLTGQVETVAQPTPAQPAPHSIVLNFVTLVLVSSNSIFAKSGEILVADCSNHNTGEACHSYAEQPVFTAQVPTPFPEEKVLVVSLPSEMAELA</sequence>
<organism evidence="1 2">
    <name type="scientific">Plakobranchus ocellatus</name>
    <dbReference type="NCBI Taxonomy" id="259542"/>
    <lineage>
        <taxon>Eukaryota</taxon>
        <taxon>Metazoa</taxon>
        <taxon>Spiralia</taxon>
        <taxon>Lophotrochozoa</taxon>
        <taxon>Mollusca</taxon>
        <taxon>Gastropoda</taxon>
        <taxon>Heterobranchia</taxon>
        <taxon>Euthyneura</taxon>
        <taxon>Panpulmonata</taxon>
        <taxon>Sacoglossa</taxon>
        <taxon>Placobranchoidea</taxon>
        <taxon>Plakobranchidae</taxon>
        <taxon>Plakobranchus</taxon>
    </lineage>
</organism>
<evidence type="ECO:0000313" key="1">
    <source>
        <dbReference type="EMBL" id="GFO22913.1"/>
    </source>
</evidence>
<dbReference type="EMBL" id="BLXT01005461">
    <property type="protein sequence ID" value="GFO22913.1"/>
    <property type="molecule type" value="Genomic_DNA"/>
</dbReference>
<accession>A0AAV4BTI6</accession>